<evidence type="ECO:0000313" key="11">
    <source>
        <dbReference type="EMBL" id="RWT26245.1"/>
    </source>
</evidence>
<keyword evidence="6" id="KW-0997">Cell inner membrane</keyword>
<evidence type="ECO:0000256" key="9">
    <source>
        <dbReference type="ARBA" id="ARBA00023136"/>
    </source>
</evidence>
<evidence type="ECO:0000256" key="1">
    <source>
        <dbReference type="ARBA" id="ARBA00004533"/>
    </source>
</evidence>
<gene>
    <name evidence="12" type="primary">outN</name>
    <name evidence="11" type="ORF">DN603_01420</name>
    <name evidence="12" type="ORF">NCTC12998_03205</name>
</gene>
<evidence type="ECO:0000256" key="6">
    <source>
        <dbReference type="ARBA" id="ARBA00022519"/>
    </source>
</evidence>
<accession>A0A443VUH6</accession>
<keyword evidence="9" id="KW-0472">Membrane</keyword>
<evidence type="ECO:0000313" key="13">
    <source>
        <dbReference type="Proteomes" id="UP000288843"/>
    </source>
</evidence>
<evidence type="ECO:0000256" key="3">
    <source>
        <dbReference type="ARBA" id="ARBA00021563"/>
    </source>
</evidence>
<evidence type="ECO:0000313" key="14">
    <source>
        <dbReference type="Proteomes" id="UP000345637"/>
    </source>
</evidence>
<dbReference type="GO" id="GO:0015627">
    <property type="term" value="C:type II protein secretion system complex"/>
    <property type="evidence" value="ECO:0007669"/>
    <property type="project" value="InterPro"/>
</dbReference>
<dbReference type="Proteomes" id="UP000288843">
    <property type="component" value="Unassembled WGS sequence"/>
</dbReference>
<evidence type="ECO:0000256" key="4">
    <source>
        <dbReference type="ARBA" id="ARBA00022448"/>
    </source>
</evidence>
<dbReference type="Pfam" id="PF01203">
    <property type="entry name" value="T2SSN"/>
    <property type="match status" value="1"/>
</dbReference>
<keyword evidence="8" id="KW-0653">Protein transport</keyword>
<protein>
    <recommendedName>
        <fullName evidence="3">Type II secretion system protein N</fullName>
    </recommendedName>
    <alternativeName>
        <fullName evidence="10">General secretion pathway protein N</fullName>
    </alternativeName>
</protein>
<dbReference type="Proteomes" id="UP000345637">
    <property type="component" value="Unassembled WGS sequence"/>
</dbReference>
<dbReference type="InterPro" id="IPR022792">
    <property type="entry name" value="T2SS_protein-GspN"/>
</dbReference>
<dbReference type="RefSeq" id="WP_032698128.1">
    <property type="nucleotide sequence ID" value="NZ_CABDVS010000002.1"/>
</dbReference>
<proteinExistence type="inferred from homology"/>
<dbReference type="AlphaFoldDB" id="A0A443VUH6"/>
<comment type="subcellular location">
    <subcellularLocation>
        <location evidence="1">Cell inner membrane</location>
    </subcellularLocation>
</comment>
<evidence type="ECO:0000256" key="2">
    <source>
        <dbReference type="ARBA" id="ARBA00007208"/>
    </source>
</evidence>
<comment type="similarity">
    <text evidence="2">Belongs to the GSP N family.</text>
</comment>
<dbReference type="GO" id="GO:0005886">
    <property type="term" value="C:plasma membrane"/>
    <property type="evidence" value="ECO:0007669"/>
    <property type="project" value="UniProtKB-SubCell"/>
</dbReference>
<organism evidence="11 13">
    <name type="scientific">Raoultella planticola</name>
    <name type="common">Klebsiella planticola</name>
    <dbReference type="NCBI Taxonomy" id="575"/>
    <lineage>
        <taxon>Bacteria</taxon>
        <taxon>Pseudomonadati</taxon>
        <taxon>Pseudomonadota</taxon>
        <taxon>Gammaproteobacteria</taxon>
        <taxon>Enterobacterales</taxon>
        <taxon>Enterobacteriaceae</taxon>
        <taxon>Klebsiella/Raoultella group</taxon>
        <taxon>Raoultella</taxon>
    </lineage>
</organism>
<keyword evidence="5" id="KW-1003">Cell membrane</keyword>
<name>A0A443VUH6_RAOPL</name>
<evidence type="ECO:0000256" key="5">
    <source>
        <dbReference type="ARBA" id="ARBA00022475"/>
    </source>
</evidence>
<keyword evidence="4" id="KW-0813">Transport</keyword>
<evidence type="ECO:0000256" key="7">
    <source>
        <dbReference type="ARBA" id="ARBA00022692"/>
    </source>
</evidence>
<dbReference type="EMBL" id="QKOX01000001">
    <property type="protein sequence ID" value="RWT26245.1"/>
    <property type="molecule type" value="Genomic_DNA"/>
</dbReference>
<sequence length="246" mass="26831">MPRKVAFGLLLAGMYLCWLLLTAPARLLTFALPDGVRVGELSGTVWHGEARQLAWRGVRLAHLRWTLTFSSGLPGWRVTLDDPDGLRGHVSLYGMTTLRLQNGLLIIPANLARRWLTPALPAEASGQIALNLSEGRFNQAGCQQVSGGRLQWQEAQLSSPAGSLELARVSGKFSCTPAGALALTLSQDSHQLSLTGQGTLSPDGRYAFHGKLQTRQSTPALLTLLVAQHQRQDEQGRIPWQLQGKW</sequence>
<reference evidence="12 14" key="2">
    <citation type="submission" date="2019-03" db="EMBL/GenBank/DDBJ databases">
        <authorList>
            <consortium name="Pathogen Informatics"/>
        </authorList>
    </citation>
    <scope>NUCLEOTIDE SEQUENCE [LARGE SCALE GENOMIC DNA]</scope>
    <source>
        <strain evidence="12 14">NCTC12998</strain>
    </source>
</reference>
<reference evidence="11 13" key="1">
    <citation type="submission" date="2018-06" db="EMBL/GenBank/DDBJ databases">
        <title>Carbapenemase-producing Enterobacteriaceae present in wastewater treatment plant effluent and nearby surface waters in the US.</title>
        <authorList>
            <person name="Mathys D.A."/>
            <person name="Mollenkopf D.F."/>
            <person name="Feicht S.M."/>
            <person name="Adams R.J."/>
            <person name="Albers A.L."/>
            <person name="Stuever D.M."/>
            <person name="Daniels J.B."/>
            <person name="Wittum T.E."/>
        </authorList>
    </citation>
    <scope>NUCLEOTIDE SEQUENCE [LARGE SCALE GENOMIC DNA]</scope>
    <source>
        <strain evidence="11 13">GEO_47_Down_B</strain>
    </source>
</reference>
<evidence type="ECO:0000256" key="8">
    <source>
        <dbReference type="ARBA" id="ARBA00022927"/>
    </source>
</evidence>
<evidence type="ECO:0000313" key="12">
    <source>
        <dbReference type="EMBL" id="VFS66996.1"/>
    </source>
</evidence>
<evidence type="ECO:0000256" key="10">
    <source>
        <dbReference type="ARBA" id="ARBA00030772"/>
    </source>
</evidence>
<dbReference type="EMBL" id="CAADJE010000023">
    <property type="protein sequence ID" value="VFS66996.1"/>
    <property type="molecule type" value="Genomic_DNA"/>
</dbReference>
<keyword evidence="7" id="KW-0812">Transmembrane</keyword>
<dbReference type="GO" id="GO:0015628">
    <property type="term" value="P:protein secretion by the type II secretion system"/>
    <property type="evidence" value="ECO:0007669"/>
    <property type="project" value="InterPro"/>
</dbReference>